<organism evidence="3 4">
    <name type="scientific">Ensifer adhaerens</name>
    <name type="common">Sinorhizobium morelense</name>
    <dbReference type="NCBI Taxonomy" id="106592"/>
    <lineage>
        <taxon>Bacteria</taxon>
        <taxon>Pseudomonadati</taxon>
        <taxon>Pseudomonadota</taxon>
        <taxon>Alphaproteobacteria</taxon>
        <taxon>Hyphomicrobiales</taxon>
        <taxon>Rhizobiaceae</taxon>
        <taxon>Sinorhizobium/Ensifer group</taxon>
        <taxon>Ensifer</taxon>
    </lineage>
</organism>
<protein>
    <submittedName>
        <fullName evidence="3">Uncharacterized protein</fullName>
    </submittedName>
</protein>
<keyword evidence="3" id="KW-0614">Plasmid</keyword>
<dbReference type="Proteomes" id="UP001055460">
    <property type="component" value="Plasmid pB"/>
</dbReference>
<keyword evidence="2" id="KW-0472">Membrane</keyword>
<evidence type="ECO:0000313" key="4">
    <source>
        <dbReference type="Proteomes" id="UP001055460"/>
    </source>
</evidence>
<evidence type="ECO:0000256" key="2">
    <source>
        <dbReference type="SAM" id="Phobius"/>
    </source>
</evidence>
<sequence length="74" mass="7829">MFVLISAACIVLGVLLLCWEALARRPLSRPRTSDDGAPPTLEPKGQGLGFLGPTRNWAGVSLIAAGMIIFLLVP</sequence>
<dbReference type="EMBL" id="CP098809">
    <property type="protein sequence ID" value="USJ28385.1"/>
    <property type="molecule type" value="Genomic_DNA"/>
</dbReference>
<evidence type="ECO:0000256" key="1">
    <source>
        <dbReference type="SAM" id="MobiDB-lite"/>
    </source>
</evidence>
<reference evidence="3" key="1">
    <citation type="submission" date="2022-06" db="EMBL/GenBank/DDBJ databases">
        <title>Physiological and biochemical characterization and genomic elucidation of a strain of the genus Ensifer adhaerens M8 that combines arsenic oxidation and chromium reduction.</title>
        <authorList>
            <person name="Li X."/>
            <person name="Yu c."/>
        </authorList>
    </citation>
    <scope>NUCLEOTIDE SEQUENCE</scope>
    <source>
        <strain evidence="3">M8</strain>
        <plasmid evidence="3">pB</plasmid>
    </source>
</reference>
<evidence type="ECO:0000313" key="3">
    <source>
        <dbReference type="EMBL" id="USJ28385.1"/>
    </source>
</evidence>
<gene>
    <name evidence="3" type="ORF">NE863_28185</name>
</gene>
<dbReference type="AlphaFoldDB" id="A0A9Q8YHV5"/>
<feature type="region of interest" description="Disordered" evidence="1">
    <location>
        <begin position="27"/>
        <end position="47"/>
    </location>
</feature>
<keyword evidence="2" id="KW-1133">Transmembrane helix</keyword>
<proteinExistence type="predicted"/>
<feature type="transmembrane region" description="Helical" evidence="2">
    <location>
        <begin position="56"/>
        <end position="73"/>
    </location>
</feature>
<name>A0A9Q8YHV5_ENSAD</name>
<keyword evidence="2" id="KW-0812">Transmembrane</keyword>
<accession>A0A9Q8YHV5</accession>
<geneLocation type="plasmid" evidence="3 4">
    <name>pB</name>
</geneLocation>